<evidence type="ECO:0000256" key="17">
    <source>
        <dbReference type="ARBA" id="ARBA00023180"/>
    </source>
</evidence>
<feature type="domain" description="Peptidase M28" evidence="21">
    <location>
        <begin position="259"/>
        <end position="447"/>
    </location>
</feature>
<gene>
    <name evidence="22" type="ORF">FA046_02575</name>
</gene>
<keyword evidence="10" id="KW-0732">Signal</keyword>
<dbReference type="GO" id="GO:0004180">
    <property type="term" value="F:carboxypeptidase activity"/>
    <property type="evidence" value="ECO:0007669"/>
    <property type="project" value="UniProtKB-KW"/>
</dbReference>
<evidence type="ECO:0000256" key="10">
    <source>
        <dbReference type="ARBA" id="ARBA00022729"/>
    </source>
</evidence>
<accession>A0A4V5P0B4</accession>
<evidence type="ECO:0000256" key="11">
    <source>
        <dbReference type="ARBA" id="ARBA00022801"/>
    </source>
</evidence>
<keyword evidence="17" id="KW-0325">Glycoprotein</keyword>
<dbReference type="InterPro" id="IPR007484">
    <property type="entry name" value="Peptidase_M28"/>
</dbReference>
<dbReference type="SUPFAM" id="SSF53187">
    <property type="entry name" value="Zn-dependent exopeptidases"/>
    <property type="match status" value="1"/>
</dbReference>
<evidence type="ECO:0000256" key="9">
    <source>
        <dbReference type="ARBA" id="ARBA00022723"/>
    </source>
</evidence>
<keyword evidence="11 22" id="KW-0378">Hydrolase</keyword>
<name>A0A4V5P0B4_9SPHI</name>
<evidence type="ECO:0000256" key="12">
    <source>
        <dbReference type="ARBA" id="ARBA00022824"/>
    </source>
</evidence>
<evidence type="ECO:0000256" key="15">
    <source>
        <dbReference type="ARBA" id="ARBA00023049"/>
    </source>
</evidence>
<keyword evidence="15" id="KW-0482">Metalloprotease</keyword>
<evidence type="ECO:0000256" key="18">
    <source>
        <dbReference type="ARBA" id="ARBA00023228"/>
    </source>
</evidence>
<dbReference type="InterPro" id="IPR039866">
    <property type="entry name" value="CPQ"/>
</dbReference>
<proteinExistence type="predicted"/>
<protein>
    <recommendedName>
        <fullName evidence="5">Carboxypeptidase Q</fullName>
    </recommendedName>
    <alternativeName>
        <fullName evidence="20">Plasma glutamate carboxypeptidase</fullName>
    </alternativeName>
</protein>
<dbReference type="Pfam" id="PF04389">
    <property type="entry name" value="Peptidase_M28"/>
    <property type="match status" value="1"/>
</dbReference>
<evidence type="ECO:0000256" key="3">
    <source>
        <dbReference type="ARBA" id="ARBA00004555"/>
    </source>
</evidence>
<reference evidence="22 23" key="1">
    <citation type="submission" date="2019-04" db="EMBL/GenBank/DDBJ databases">
        <title>Pedobacter sp. AR-3-17 sp. nov., isolated from Arctic soil.</title>
        <authorList>
            <person name="Dahal R.H."/>
            <person name="Kim D.-U."/>
        </authorList>
    </citation>
    <scope>NUCLEOTIDE SEQUENCE [LARGE SCALE GENOMIC DNA]</scope>
    <source>
        <strain evidence="22 23">AR-3-17</strain>
    </source>
</reference>
<dbReference type="PANTHER" id="PTHR12053">
    <property type="entry name" value="PROTEASE FAMILY M28 PLASMA GLUTAMATE CARBOXYPEPTIDASE-RELATED"/>
    <property type="match status" value="1"/>
</dbReference>
<evidence type="ECO:0000256" key="20">
    <source>
        <dbReference type="ARBA" id="ARBA00033328"/>
    </source>
</evidence>
<dbReference type="RefSeq" id="WP_136824790.1">
    <property type="nucleotide sequence ID" value="NZ_SWBP01000001.1"/>
</dbReference>
<dbReference type="Gene3D" id="3.50.30.30">
    <property type="match status" value="1"/>
</dbReference>
<evidence type="ECO:0000256" key="19">
    <source>
        <dbReference type="ARBA" id="ARBA00025833"/>
    </source>
</evidence>
<dbReference type="PANTHER" id="PTHR12053:SF3">
    <property type="entry name" value="CARBOXYPEPTIDASE Q"/>
    <property type="match status" value="1"/>
</dbReference>
<evidence type="ECO:0000256" key="14">
    <source>
        <dbReference type="ARBA" id="ARBA00023034"/>
    </source>
</evidence>
<keyword evidence="7" id="KW-0121">Carboxypeptidase</keyword>
<evidence type="ECO:0000256" key="7">
    <source>
        <dbReference type="ARBA" id="ARBA00022645"/>
    </source>
</evidence>
<dbReference type="GO" id="GO:0006508">
    <property type="term" value="P:proteolysis"/>
    <property type="evidence" value="ECO:0007669"/>
    <property type="project" value="UniProtKB-KW"/>
</dbReference>
<dbReference type="GO" id="GO:0046872">
    <property type="term" value="F:metal ion binding"/>
    <property type="evidence" value="ECO:0007669"/>
    <property type="project" value="UniProtKB-KW"/>
</dbReference>
<dbReference type="EMBL" id="SWBP01000001">
    <property type="protein sequence ID" value="TKC00581.1"/>
    <property type="molecule type" value="Genomic_DNA"/>
</dbReference>
<dbReference type="Proteomes" id="UP000308181">
    <property type="component" value="Unassembled WGS sequence"/>
</dbReference>
<keyword evidence="6" id="KW-0964">Secreted</keyword>
<dbReference type="Gene3D" id="3.40.630.10">
    <property type="entry name" value="Zn peptidases"/>
    <property type="match status" value="1"/>
</dbReference>
<keyword evidence="23" id="KW-1185">Reference proteome</keyword>
<comment type="subcellular location">
    <subcellularLocation>
        <location evidence="1">Endoplasmic reticulum</location>
    </subcellularLocation>
    <subcellularLocation>
        <location evidence="3">Golgi apparatus</location>
    </subcellularLocation>
    <subcellularLocation>
        <location evidence="2">Lysosome</location>
    </subcellularLocation>
    <subcellularLocation>
        <location evidence="4">Secreted</location>
    </subcellularLocation>
</comment>
<organism evidence="22 23">
    <name type="scientific">Pedobacter cryophilus</name>
    <dbReference type="NCBI Taxonomy" id="2571271"/>
    <lineage>
        <taxon>Bacteria</taxon>
        <taxon>Pseudomonadati</taxon>
        <taxon>Bacteroidota</taxon>
        <taxon>Sphingobacteriia</taxon>
        <taxon>Sphingobacteriales</taxon>
        <taxon>Sphingobacteriaceae</taxon>
        <taxon>Pedobacter</taxon>
    </lineage>
</organism>
<dbReference type="AlphaFoldDB" id="A0A4V5P0B4"/>
<evidence type="ECO:0000256" key="6">
    <source>
        <dbReference type="ARBA" id="ARBA00022525"/>
    </source>
</evidence>
<keyword evidence="13" id="KW-0862">Zinc</keyword>
<evidence type="ECO:0000256" key="4">
    <source>
        <dbReference type="ARBA" id="ARBA00004613"/>
    </source>
</evidence>
<evidence type="ECO:0000256" key="5">
    <source>
        <dbReference type="ARBA" id="ARBA00014116"/>
    </source>
</evidence>
<dbReference type="GO" id="GO:0070573">
    <property type="term" value="F:metallodipeptidase activity"/>
    <property type="evidence" value="ECO:0007669"/>
    <property type="project" value="InterPro"/>
</dbReference>
<evidence type="ECO:0000313" key="22">
    <source>
        <dbReference type="EMBL" id="TKC00581.1"/>
    </source>
</evidence>
<dbReference type="GO" id="GO:0005576">
    <property type="term" value="C:extracellular region"/>
    <property type="evidence" value="ECO:0007669"/>
    <property type="project" value="UniProtKB-SubCell"/>
</dbReference>
<evidence type="ECO:0000256" key="8">
    <source>
        <dbReference type="ARBA" id="ARBA00022670"/>
    </source>
</evidence>
<comment type="subunit">
    <text evidence="19">Homodimer. The monomeric form is inactive while the homodimer is active.</text>
</comment>
<comment type="caution">
    <text evidence="22">The sequence shown here is derived from an EMBL/GenBank/DDBJ whole genome shotgun (WGS) entry which is preliminary data.</text>
</comment>
<dbReference type="OrthoDB" id="9769665at2"/>
<sequence length="460" mass="50268">MKSFKLLVAVIFLFVLTVHSQDSLVLRKIYDEALVNGKSYENLKYLCKQIGPRLSGSPQAQKSVEWTKSLMESYGFDKVFLQECMVPHWVRGEKEVGKIINGKTSIDVPICALGMSPATPKGGITAQVIEVKSLNELEILGEAAIKGKIVFFNRPFDPRFIETGKAYGAAGDQRFAGPAVAAKLGAVGVIVRSLTESLDDYPHTGTTQFPEGSRKIPAAAISTNGANQLSALLKLKKSPTVQFYFKQNCKTLPDAKSYNVVGEITGSESPNEFITVGGHLDSWDLAEGAHDDGTGIVQSLEVLRIYKAMGMKPKHSIRAVMFMNEENGGRGGDKYAELALKNKEQHIAAIESDGGGFTPRGFTFQDVSTETINNINSNWKELLTPYLADRLSKGGSGSDIAPLAVFKEAVLIGYRVDSQRYFDIHHTPNDVFENVNKRELELGAAAMTALVYLIDQHGIK</sequence>
<dbReference type="GO" id="GO:0005764">
    <property type="term" value="C:lysosome"/>
    <property type="evidence" value="ECO:0007669"/>
    <property type="project" value="UniProtKB-SubCell"/>
</dbReference>
<keyword evidence="8" id="KW-0645">Protease</keyword>
<keyword evidence="9" id="KW-0479">Metal-binding</keyword>
<keyword evidence="14" id="KW-0333">Golgi apparatus</keyword>
<evidence type="ECO:0000256" key="1">
    <source>
        <dbReference type="ARBA" id="ARBA00004240"/>
    </source>
</evidence>
<evidence type="ECO:0000256" key="16">
    <source>
        <dbReference type="ARBA" id="ARBA00023145"/>
    </source>
</evidence>
<evidence type="ECO:0000256" key="2">
    <source>
        <dbReference type="ARBA" id="ARBA00004371"/>
    </source>
</evidence>
<keyword evidence="18" id="KW-0458">Lysosome</keyword>
<evidence type="ECO:0000259" key="21">
    <source>
        <dbReference type="Pfam" id="PF04389"/>
    </source>
</evidence>
<evidence type="ECO:0000313" key="23">
    <source>
        <dbReference type="Proteomes" id="UP000308181"/>
    </source>
</evidence>
<keyword evidence="12" id="KW-0256">Endoplasmic reticulum</keyword>
<evidence type="ECO:0000256" key="13">
    <source>
        <dbReference type="ARBA" id="ARBA00022833"/>
    </source>
</evidence>
<keyword evidence="16" id="KW-0865">Zymogen</keyword>